<dbReference type="Proteomes" id="UP000620127">
    <property type="component" value="Unassembled WGS sequence"/>
</dbReference>
<evidence type="ECO:0000313" key="2">
    <source>
        <dbReference type="EMBL" id="GGX01596.1"/>
    </source>
</evidence>
<gene>
    <name evidence="2" type="ORF">GCM10011282_04420</name>
</gene>
<evidence type="ECO:0000313" key="3">
    <source>
        <dbReference type="Proteomes" id="UP000620127"/>
    </source>
</evidence>
<feature type="transmembrane region" description="Helical" evidence="1">
    <location>
        <begin position="12"/>
        <end position="29"/>
    </location>
</feature>
<accession>A0ABQ2X650</accession>
<dbReference type="EMBL" id="BMYT01000001">
    <property type="protein sequence ID" value="GGX01596.1"/>
    <property type="molecule type" value="Genomic_DNA"/>
</dbReference>
<keyword evidence="1" id="KW-0812">Transmembrane</keyword>
<evidence type="ECO:0000256" key="1">
    <source>
        <dbReference type="SAM" id="Phobius"/>
    </source>
</evidence>
<dbReference type="RefSeq" id="WP_189344376.1">
    <property type="nucleotide sequence ID" value="NZ_BMYT01000001.1"/>
</dbReference>
<keyword evidence="1" id="KW-0472">Membrane</keyword>
<name>A0ABQ2X650_9BURK</name>
<protein>
    <submittedName>
        <fullName evidence="2">Uncharacterized protein</fullName>
    </submittedName>
</protein>
<proteinExistence type="predicted"/>
<keyword evidence="3" id="KW-1185">Reference proteome</keyword>
<sequence>MIRRLKSAARDLFVTALVLAIAIAFGYMGEDQLNDQLLSESVLADIKNSGSTEILDHQDEMVAIAKPTANAEVSR</sequence>
<comment type="caution">
    <text evidence="2">The sequence shown here is derived from an EMBL/GenBank/DDBJ whole genome shotgun (WGS) entry which is preliminary data.</text>
</comment>
<organism evidence="2 3">
    <name type="scientific">Undibacterium macrobrachii</name>
    <dbReference type="NCBI Taxonomy" id="1119058"/>
    <lineage>
        <taxon>Bacteria</taxon>
        <taxon>Pseudomonadati</taxon>
        <taxon>Pseudomonadota</taxon>
        <taxon>Betaproteobacteria</taxon>
        <taxon>Burkholderiales</taxon>
        <taxon>Oxalobacteraceae</taxon>
        <taxon>Undibacterium</taxon>
    </lineage>
</organism>
<keyword evidence="1" id="KW-1133">Transmembrane helix</keyword>
<reference evidence="3" key="1">
    <citation type="journal article" date="2019" name="Int. J. Syst. Evol. Microbiol.">
        <title>The Global Catalogue of Microorganisms (GCM) 10K type strain sequencing project: providing services to taxonomists for standard genome sequencing and annotation.</title>
        <authorList>
            <consortium name="The Broad Institute Genomics Platform"/>
            <consortium name="The Broad Institute Genome Sequencing Center for Infectious Disease"/>
            <person name="Wu L."/>
            <person name="Ma J."/>
        </authorList>
    </citation>
    <scope>NUCLEOTIDE SEQUENCE [LARGE SCALE GENOMIC DNA]</scope>
    <source>
        <strain evidence="3">KCTC 23916</strain>
    </source>
</reference>